<dbReference type="GO" id="GO:0043590">
    <property type="term" value="C:bacterial nucleoid"/>
    <property type="evidence" value="ECO:0007669"/>
    <property type="project" value="TreeGrafter"/>
</dbReference>
<accession>A0A6L9ECZ0</accession>
<sequence>MQVTTKAIVFSSLKYGDTSLIVKAFTASDGLKSYLLKGVLSSKKGRLKAAYFQPLMQLELVAIHKNKGTLERIREAKVHYPYSTVYQDPTKNAIVLFLSEMLRNAVYEEEQNLPLFEFLEASLQWLDTHEKVANFHVGFLIELTKYLGFYPDTFQTNAPYFDLVEGEFSRDPGDHPALEGRNLEFLKTFLGTNFDGFHSIPMGKTERQSLLKDLVLYFELHLHGFKKPRSLAVLNEVFS</sequence>
<comment type="caution">
    <text evidence="6">The sequence shown here is derived from an EMBL/GenBank/DDBJ whole genome shotgun (WGS) entry which is preliminary data.</text>
</comment>
<reference evidence="6 7" key="1">
    <citation type="submission" date="2020-01" db="EMBL/GenBank/DDBJ databases">
        <title>Bacteria diversity of Porities sp.</title>
        <authorList>
            <person name="Wang G."/>
        </authorList>
    </citation>
    <scope>NUCLEOTIDE SEQUENCE [LARGE SCALE GENOMIC DNA]</scope>
    <source>
        <strain evidence="6 7">R33</strain>
    </source>
</reference>
<dbReference type="GO" id="GO:0006310">
    <property type="term" value="P:DNA recombination"/>
    <property type="evidence" value="ECO:0007669"/>
    <property type="project" value="UniProtKB-UniRule"/>
</dbReference>
<keyword evidence="2 4" id="KW-0233">DNA recombination</keyword>
<dbReference type="HAMAP" id="MF_00201">
    <property type="entry name" value="RecO"/>
    <property type="match status" value="1"/>
</dbReference>
<dbReference type="Pfam" id="PF11967">
    <property type="entry name" value="RecO_N"/>
    <property type="match status" value="1"/>
</dbReference>
<dbReference type="InterPro" id="IPR022572">
    <property type="entry name" value="DNA_rep/recomb_RecO_N"/>
</dbReference>
<dbReference type="SUPFAM" id="SSF50249">
    <property type="entry name" value="Nucleic acid-binding proteins"/>
    <property type="match status" value="1"/>
</dbReference>
<keyword evidence="3 4" id="KW-0234">DNA repair</keyword>
<protein>
    <recommendedName>
        <fullName evidence="4">DNA repair protein RecO</fullName>
    </recommendedName>
    <alternativeName>
        <fullName evidence="4">Recombination protein O</fullName>
    </alternativeName>
</protein>
<comment type="function">
    <text evidence="4">Involved in DNA repair and RecF pathway recombination.</text>
</comment>
<evidence type="ECO:0000256" key="3">
    <source>
        <dbReference type="ARBA" id="ARBA00023204"/>
    </source>
</evidence>
<dbReference type="GO" id="GO:0006302">
    <property type="term" value="P:double-strand break repair"/>
    <property type="evidence" value="ECO:0007669"/>
    <property type="project" value="TreeGrafter"/>
</dbReference>
<dbReference type="PANTHER" id="PTHR33991:SF1">
    <property type="entry name" value="DNA REPAIR PROTEIN RECO"/>
    <property type="match status" value="1"/>
</dbReference>
<dbReference type="InterPro" id="IPR003717">
    <property type="entry name" value="RecO"/>
</dbReference>
<dbReference type="SUPFAM" id="SSF57863">
    <property type="entry name" value="ArfGap/RecO-like zinc finger"/>
    <property type="match status" value="1"/>
</dbReference>
<dbReference type="Gene3D" id="2.40.50.140">
    <property type="entry name" value="Nucleic acid-binding proteins"/>
    <property type="match status" value="1"/>
</dbReference>
<dbReference type="InterPro" id="IPR012340">
    <property type="entry name" value="NA-bd_OB-fold"/>
</dbReference>
<comment type="similarity">
    <text evidence="4">Belongs to the RecO family.</text>
</comment>
<dbReference type="RefSeq" id="WP_161435594.1">
    <property type="nucleotide sequence ID" value="NZ_WXYO01000005.1"/>
</dbReference>
<dbReference type="PANTHER" id="PTHR33991">
    <property type="entry name" value="DNA REPAIR PROTEIN RECO"/>
    <property type="match status" value="1"/>
</dbReference>
<feature type="domain" description="DNA replication/recombination mediator RecO N-terminal" evidence="5">
    <location>
        <begin position="1"/>
        <end position="81"/>
    </location>
</feature>
<dbReference type="AlphaFoldDB" id="A0A6L9ECZ0"/>
<proteinExistence type="inferred from homology"/>
<evidence type="ECO:0000256" key="4">
    <source>
        <dbReference type="HAMAP-Rule" id="MF_00201"/>
    </source>
</evidence>
<dbReference type="NCBIfam" id="TIGR00613">
    <property type="entry name" value="reco"/>
    <property type="match status" value="1"/>
</dbReference>
<evidence type="ECO:0000259" key="5">
    <source>
        <dbReference type="Pfam" id="PF11967"/>
    </source>
</evidence>
<dbReference type="InterPro" id="IPR037278">
    <property type="entry name" value="ARFGAP/RecO"/>
</dbReference>
<evidence type="ECO:0000256" key="2">
    <source>
        <dbReference type="ARBA" id="ARBA00023172"/>
    </source>
</evidence>
<organism evidence="6 7">
    <name type="scientific">Poritiphilus flavus</name>
    <dbReference type="NCBI Taxonomy" id="2697053"/>
    <lineage>
        <taxon>Bacteria</taxon>
        <taxon>Pseudomonadati</taxon>
        <taxon>Bacteroidota</taxon>
        <taxon>Flavobacteriia</taxon>
        <taxon>Flavobacteriales</taxon>
        <taxon>Flavobacteriaceae</taxon>
        <taxon>Poritiphilus</taxon>
    </lineage>
</organism>
<keyword evidence="1 4" id="KW-0227">DNA damage</keyword>
<evidence type="ECO:0000313" key="7">
    <source>
        <dbReference type="Proteomes" id="UP000475249"/>
    </source>
</evidence>
<gene>
    <name evidence="4 6" type="primary">recO</name>
    <name evidence="6" type="ORF">GTQ38_11125</name>
</gene>
<name>A0A6L9ECZ0_9FLAO</name>
<keyword evidence="7" id="KW-1185">Reference proteome</keyword>
<evidence type="ECO:0000313" key="6">
    <source>
        <dbReference type="EMBL" id="NAS12556.1"/>
    </source>
</evidence>
<dbReference type="Pfam" id="PF02565">
    <property type="entry name" value="RecO_C"/>
    <property type="match status" value="1"/>
</dbReference>
<dbReference type="Proteomes" id="UP000475249">
    <property type="component" value="Unassembled WGS sequence"/>
</dbReference>
<evidence type="ECO:0000256" key="1">
    <source>
        <dbReference type="ARBA" id="ARBA00022763"/>
    </source>
</evidence>
<dbReference type="EMBL" id="WXYO01000005">
    <property type="protein sequence ID" value="NAS12556.1"/>
    <property type="molecule type" value="Genomic_DNA"/>
</dbReference>